<feature type="compositionally biased region" description="Low complexity" evidence="1">
    <location>
        <begin position="46"/>
        <end position="66"/>
    </location>
</feature>
<sequence>MVSAISKLLFLLYIYSVLMVSCAKPIENMSAMAYASAIGNTHTPEDTTTTTVDQPTTTTELPSSTSMDPNTAGAFILSALFQELLRTYG</sequence>
<feature type="signal peptide" evidence="2">
    <location>
        <begin position="1"/>
        <end position="23"/>
    </location>
</feature>
<feature type="region of interest" description="Disordered" evidence="1">
    <location>
        <begin position="43"/>
        <end position="67"/>
    </location>
</feature>
<dbReference type="AlphaFoldDB" id="A0AAV4MAV4"/>
<reference evidence="3 4" key="1">
    <citation type="submission" date="2021-06" db="EMBL/GenBank/DDBJ databases">
        <title>Caerostris extrusa draft genome.</title>
        <authorList>
            <person name="Kono N."/>
            <person name="Arakawa K."/>
        </authorList>
    </citation>
    <scope>NUCLEOTIDE SEQUENCE [LARGE SCALE GENOMIC DNA]</scope>
</reference>
<name>A0AAV4MAV4_CAEEX</name>
<proteinExistence type="predicted"/>
<dbReference type="Proteomes" id="UP001054945">
    <property type="component" value="Unassembled WGS sequence"/>
</dbReference>
<comment type="caution">
    <text evidence="3">The sequence shown here is derived from an EMBL/GenBank/DDBJ whole genome shotgun (WGS) entry which is preliminary data.</text>
</comment>
<evidence type="ECO:0000256" key="1">
    <source>
        <dbReference type="SAM" id="MobiDB-lite"/>
    </source>
</evidence>
<organism evidence="3 4">
    <name type="scientific">Caerostris extrusa</name>
    <name type="common">Bark spider</name>
    <name type="synonym">Caerostris bankana</name>
    <dbReference type="NCBI Taxonomy" id="172846"/>
    <lineage>
        <taxon>Eukaryota</taxon>
        <taxon>Metazoa</taxon>
        <taxon>Ecdysozoa</taxon>
        <taxon>Arthropoda</taxon>
        <taxon>Chelicerata</taxon>
        <taxon>Arachnida</taxon>
        <taxon>Araneae</taxon>
        <taxon>Araneomorphae</taxon>
        <taxon>Entelegynae</taxon>
        <taxon>Araneoidea</taxon>
        <taxon>Araneidae</taxon>
        <taxon>Caerostris</taxon>
    </lineage>
</organism>
<evidence type="ECO:0000313" key="4">
    <source>
        <dbReference type="Proteomes" id="UP001054945"/>
    </source>
</evidence>
<evidence type="ECO:0000313" key="3">
    <source>
        <dbReference type="EMBL" id="GIX69272.1"/>
    </source>
</evidence>
<dbReference type="PROSITE" id="PS51257">
    <property type="entry name" value="PROKAR_LIPOPROTEIN"/>
    <property type="match status" value="1"/>
</dbReference>
<keyword evidence="4" id="KW-1185">Reference proteome</keyword>
<accession>A0AAV4MAV4</accession>
<dbReference type="EMBL" id="BPLR01019566">
    <property type="protein sequence ID" value="GIX69272.1"/>
    <property type="molecule type" value="Genomic_DNA"/>
</dbReference>
<evidence type="ECO:0000256" key="2">
    <source>
        <dbReference type="SAM" id="SignalP"/>
    </source>
</evidence>
<protein>
    <submittedName>
        <fullName evidence="3">Uncharacterized protein</fullName>
    </submittedName>
</protein>
<feature type="chain" id="PRO_5043506607" evidence="2">
    <location>
        <begin position="24"/>
        <end position="89"/>
    </location>
</feature>
<gene>
    <name evidence="3" type="ORF">CEXT_159992</name>
</gene>
<keyword evidence="2" id="KW-0732">Signal</keyword>